<dbReference type="PANTHER" id="PTHR34475:SF1">
    <property type="entry name" value="CYTOSKELETON PROTEIN RODZ"/>
    <property type="match status" value="1"/>
</dbReference>
<evidence type="ECO:0000259" key="2">
    <source>
        <dbReference type="PROSITE" id="PS50943"/>
    </source>
</evidence>
<reference evidence="3 4" key="1">
    <citation type="submission" date="2023-10" db="EMBL/GenBank/DDBJ databases">
        <title>Glaciecola aquimarina strain GGW-M5 nov., isolated from a coastal seawater.</title>
        <authorList>
            <person name="Bayburt H."/>
            <person name="Kim J.M."/>
            <person name="Choi B.J."/>
            <person name="Jeon C.O."/>
        </authorList>
    </citation>
    <scope>NUCLEOTIDE SEQUENCE [LARGE SCALE GENOMIC DNA]</scope>
    <source>
        <strain evidence="3 4">KCTC 32108</strain>
    </source>
</reference>
<dbReference type="EMBL" id="JAWDIO010000002">
    <property type="protein sequence ID" value="MDU0354411.1"/>
    <property type="molecule type" value="Genomic_DNA"/>
</dbReference>
<dbReference type="CDD" id="cd00093">
    <property type="entry name" value="HTH_XRE"/>
    <property type="match status" value="1"/>
</dbReference>
<proteinExistence type="predicted"/>
<sequence length="328" mass="35532">MSEEQEVVVIVGPGEILKKARESAKLSIDDIANKIRLKKTLIEDLESDNYDINISLTFIKGYLKLYAKQVSVPEAEIVAAFEGLNTQKKEPAKLQSFSRRFNHQANDDKLMLVTYLIVGVVIALAVVWWFQQSDTGQSLFSEQSIDSSQTSETVSLQPYSDEPVVQVPNVAAGASEPSLTDVGATDEIPEPIESVEQATTESSTDSETNFDQNIVETPDEVATVIEDASATTTAALESAQTSSTTDESQTTATSDAAPVELVFEFLDNCWTNISDATGEDIAYGVKTKGRVMTIAGIPPFVVTLGAPEFVKISYAGEPVDMSFVVLRP</sequence>
<comment type="caution">
    <text evidence="3">The sequence shown here is derived from an EMBL/GenBank/DDBJ whole genome shotgun (WGS) entry which is preliminary data.</text>
</comment>
<dbReference type="Pfam" id="PF13464">
    <property type="entry name" value="RodZ_C"/>
    <property type="match status" value="1"/>
</dbReference>
<evidence type="ECO:0000256" key="1">
    <source>
        <dbReference type="SAM" id="Phobius"/>
    </source>
</evidence>
<organism evidence="3 4">
    <name type="scientific">Paraglaciecola aquimarina</name>
    <dbReference type="NCBI Taxonomy" id="1235557"/>
    <lineage>
        <taxon>Bacteria</taxon>
        <taxon>Pseudomonadati</taxon>
        <taxon>Pseudomonadota</taxon>
        <taxon>Gammaproteobacteria</taxon>
        <taxon>Alteromonadales</taxon>
        <taxon>Alteromonadaceae</taxon>
        <taxon>Paraglaciecola</taxon>
    </lineage>
</organism>
<keyword evidence="1" id="KW-0472">Membrane</keyword>
<dbReference type="InterPro" id="IPR050400">
    <property type="entry name" value="Bact_Cytoskel_RodZ"/>
</dbReference>
<name>A0ABU3SWM3_9ALTE</name>
<keyword evidence="4" id="KW-1185">Reference proteome</keyword>
<protein>
    <submittedName>
        <fullName evidence="3">DUF4115 domain-containing protein</fullName>
    </submittedName>
</protein>
<feature type="transmembrane region" description="Helical" evidence="1">
    <location>
        <begin position="110"/>
        <end position="130"/>
    </location>
</feature>
<keyword evidence="1" id="KW-1133">Transmembrane helix</keyword>
<dbReference type="SUPFAM" id="SSF47413">
    <property type="entry name" value="lambda repressor-like DNA-binding domains"/>
    <property type="match status" value="1"/>
</dbReference>
<dbReference type="InterPro" id="IPR001387">
    <property type="entry name" value="Cro/C1-type_HTH"/>
</dbReference>
<gene>
    <name evidence="3" type="ORF">RS130_11130</name>
</gene>
<evidence type="ECO:0000313" key="4">
    <source>
        <dbReference type="Proteomes" id="UP001247805"/>
    </source>
</evidence>
<dbReference type="Proteomes" id="UP001247805">
    <property type="component" value="Unassembled WGS sequence"/>
</dbReference>
<dbReference type="Gene3D" id="1.10.260.40">
    <property type="entry name" value="lambda repressor-like DNA-binding domains"/>
    <property type="match status" value="1"/>
</dbReference>
<dbReference type="RefSeq" id="WP_316026013.1">
    <property type="nucleotide sequence ID" value="NZ_JAWDIO010000002.1"/>
</dbReference>
<dbReference type="PROSITE" id="PS50943">
    <property type="entry name" value="HTH_CROC1"/>
    <property type="match status" value="1"/>
</dbReference>
<evidence type="ECO:0000313" key="3">
    <source>
        <dbReference type="EMBL" id="MDU0354411.1"/>
    </source>
</evidence>
<feature type="domain" description="HTH cro/C1-type" evidence="2">
    <location>
        <begin position="17"/>
        <end position="56"/>
    </location>
</feature>
<dbReference type="InterPro" id="IPR010982">
    <property type="entry name" value="Lambda_DNA-bd_dom_sf"/>
</dbReference>
<dbReference type="InterPro" id="IPR025194">
    <property type="entry name" value="RodZ-like_C"/>
</dbReference>
<dbReference type="PANTHER" id="PTHR34475">
    <property type="match status" value="1"/>
</dbReference>
<keyword evidence="1" id="KW-0812">Transmembrane</keyword>
<accession>A0ABU3SWM3</accession>
<dbReference type="Pfam" id="PF13413">
    <property type="entry name" value="HTH_25"/>
    <property type="match status" value="1"/>
</dbReference>